<dbReference type="RefSeq" id="WP_163848839.1">
    <property type="nucleotide sequence ID" value="NZ_JAAGVB010000564.1"/>
</dbReference>
<keyword evidence="2" id="KW-0378">Hydrolase</keyword>
<dbReference type="GO" id="GO:0008270">
    <property type="term" value="F:zinc ion binding"/>
    <property type="evidence" value="ECO:0007669"/>
    <property type="project" value="InterPro"/>
</dbReference>
<accession>A0A6P1D139</accession>
<gene>
    <name evidence="2" type="ORF">GV791_32540</name>
</gene>
<proteinExistence type="predicted"/>
<sequence>VAKRLALTPGQRDTRSIPQEVKAEVWQRDGGKCVECGDGHYLEFDHIIPLSRGGATSATNLQILCRACNRAKGARI</sequence>
<dbReference type="EMBL" id="JAAGVB010000564">
    <property type="protein sequence ID" value="NEW37246.1"/>
    <property type="molecule type" value="Genomic_DNA"/>
</dbReference>
<dbReference type="Pfam" id="PF01844">
    <property type="entry name" value="HNH"/>
    <property type="match status" value="1"/>
</dbReference>
<dbReference type="CDD" id="cd00085">
    <property type="entry name" value="HNHc"/>
    <property type="match status" value="1"/>
</dbReference>
<dbReference type="InterPro" id="IPR052892">
    <property type="entry name" value="NA-targeting_endonuclease"/>
</dbReference>
<keyword evidence="2" id="KW-0255">Endonuclease</keyword>
<comment type="caution">
    <text evidence="2">The sequence shown here is derived from an EMBL/GenBank/DDBJ whole genome shotgun (WGS) entry which is preliminary data.</text>
</comment>
<dbReference type="InterPro" id="IPR002711">
    <property type="entry name" value="HNH"/>
</dbReference>
<protein>
    <submittedName>
        <fullName evidence="2">HNH endonuclease</fullName>
    </submittedName>
</protein>
<evidence type="ECO:0000259" key="1">
    <source>
        <dbReference type="SMART" id="SM00507"/>
    </source>
</evidence>
<organism evidence="2 3">
    <name type="scientific">Nocardia cyriacigeorgica</name>
    <dbReference type="NCBI Taxonomy" id="135487"/>
    <lineage>
        <taxon>Bacteria</taxon>
        <taxon>Bacillati</taxon>
        <taxon>Actinomycetota</taxon>
        <taxon>Actinomycetes</taxon>
        <taxon>Mycobacteriales</taxon>
        <taxon>Nocardiaceae</taxon>
        <taxon>Nocardia</taxon>
    </lineage>
</organism>
<dbReference type="PANTHER" id="PTHR33877:SF1">
    <property type="entry name" value="TYPE IV METHYL-DIRECTED RESTRICTION ENZYME ECOKMCRA"/>
    <property type="match status" value="1"/>
</dbReference>
<dbReference type="InterPro" id="IPR003615">
    <property type="entry name" value="HNH_nuc"/>
</dbReference>
<feature type="domain" description="HNH nuclease" evidence="1">
    <location>
        <begin position="20"/>
        <end position="70"/>
    </location>
</feature>
<name>A0A6P1D139_9NOCA</name>
<dbReference type="GO" id="GO:0004519">
    <property type="term" value="F:endonuclease activity"/>
    <property type="evidence" value="ECO:0007669"/>
    <property type="project" value="UniProtKB-KW"/>
</dbReference>
<reference evidence="2 3" key="1">
    <citation type="submission" date="2020-01" db="EMBL/GenBank/DDBJ databases">
        <title>Genetics and antimicrobial susceptibilities of Nocardia species isolated from the soil; a comparison with species isolated from humans.</title>
        <authorList>
            <person name="Carrasco G."/>
            <person name="Monzon S."/>
            <person name="Sansegundo M."/>
            <person name="Garcia E."/>
            <person name="Garrido N."/>
            <person name="Medina M.J."/>
            <person name="Villalon P."/>
            <person name="Ramirez-Arocha A.C."/>
            <person name="Jimenez P."/>
            <person name="Cuesta I."/>
            <person name="Valdezate S."/>
        </authorList>
    </citation>
    <scope>NUCLEOTIDE SEQUENCE [LARGE SCALE GENOMIC DNA]</scope>
    <source>
        <strain evidence="2 3">CNM20110626</strain>
    </source>
</reference>
<feature type="non-terminal residue" evidence="2">
    <location>
        <position position="1"/>
    </location>
</feature>
<dbReference type="Proteomes" id="UP000471166">
    <property type="component" value="Unassembled WGS sequence"/>
</dbReference>
<dbReference type="PANTHER" id="PTHR33877">
    <property type="entry name" value="SLL1193 PROTEIN"/>
    <property type="match status" value="1"/>
</dbReference>
<keyword evidence="2" id="KW-0540">Nuclease</keyword>
<dbReference type="GO" id="GO:0003676">
    <property type="term" value="F:nucleic acid binding"/>
    <property type="evidence" value="ECO:0007669"/>
    <property type="project" value="InterPro"/>
</dbReference>
<evidence type="ECO:0000313" key="3">
    <source>
        <dbReference type="Proteomes" id="UP000471166"/>
    </source>
</evidence>
<dbReference type="SMART" id="SM00507">
    <property type="entry name" value="HNHc"/>
    <property type="match status" value="1"/>
</dbReference>
<dbReference type="AlphaFoldDB" id="A0A6P1D139"/>
<evidence type="ECO:0000313" key="2">
    <source>
        <dbReference type="EMBL" id="NEW37246.1"/>
    </source>
</evidence>
<dbReference type="Gene3D" id="1.10.30.50">
    <property type="match status" value="1"/>
</dbReference>